<sequence>MDKKNLRKFVRNELSKIPQKLYTIHSQMIHNKLLNMSEVKQAKTIAITISHYPEVDTIDLIEQLWKLGKNVAIPKCKHETKQMDFYIFTSFDELEVVFKQLQEPIVEQTTKIEKEMIDVLIAPGIAFDLAGYRVGFGGGYYDRFLVDFDKPTISMAFEVQIVDKIPTDGYDLAICKIVTEERIITCNNV</sequence>
<dbReference type="InterPro" id="IPR002698">
    <property type="entry name" value="FTHF_cligase"/>
</dbReference>
<dbReference type="PANTHER" id="PTHR23407">
    <property type="entry name" value="ATPASE INHIBITOR/5-FORMYLTETRAHYDROFOLATE CYCLO-LIGASE"/>
    <property type="match status" value="1"/>
</dbReference>
<dbReference type="OrthoDB" id="9801938at2"/>
<organism evidence="6 7">
    <name type="scientific">Kurthia sibirica</name>
    <dbReference type="NCBI Taxonomy" id="202750"/>
    <lineage>
        <taxon>Bacteria</taxon>
        <taxon>Bacillati</taxon>
        <taxon>Bacillota</taxon>
        <taxon>Bacilli</taxon>
        <taxon>Bacillales</taxon>
        <taxon>Caryophanaceae</taxon>
        <taxon>Kurthia</taxon>
    </lineage>
</organism>
<dbReference type="PANTHER" id="PTHR23407:SF1">
    <property type="entry name" value="5-FORMYLTETRAHYDROFOLATE CYCLO-LIGASE"/>
    <property type="match status" value="1"/>
</dbReference>
<dbReference type="InterPro" id="IPR024185">
    <property type="entry name" value="FTHF_cligase-like_sf"/>
</dbReference>
<keyword evidence="2 4" id="KW-0547">Nucleotide-binding</keyword>
<dbReference type="AlphaFoldDB" id="A0A2U3AM27"/>
<feature type="binding site" evidence="4">
    <location>
        <begin position="133"/>
        <end position="141"/>
    </location>
    <ligand>
        <name>ATP</name>
        <dbReference type="ChEBI" id="CHEBI:30616"/>
    </ligand>
</feature>
<keyword evidence="6" id="KW-0436">Ligase</keyword>
<proteinExistence type="inferred from homology"/>
<comment type="cofactor">
    <cofactor evidence="5">
        <name>Mg(2+)</name>
        <dbReference type="ChEBI" id="CHEBI:18420"/>
    </cofactor>
</comment>
<accession>A0A2U3AM27</accession>
<evidence type="ECO:0000256" key="5">
    <source>
        <dbReference type="RuleBase" id="RU361279"/>
    </source>
</evidence>
<comment type="caution">
    <text evidence="6">The sequence shown here is derived from an EMBL/GenBank/DDBJ whole genome shotgun (WGS) entry which is preliminary data.</text>
</comment>
<keyword evidence="7" id="KW-1185">Reference proteome</keyword>
<gene>
    <name evidence="6" type="ORF">DEX24_08035</name>
</gene>
<dbReference type="PIRSF" id="PIRSF006806">
    <property type="entry name" value="FTHF_cligase"/>
    <property type="match status" value="1"/>
</dbReference>
<dbReference type="GO" id="GO:0046872">
    <property type="term" value="F:metal ion binding"/>
    <property type="evidence" value="ECO:0007669"/>
    <property type="project" value="UniProtKB-KW"/>
</dbReference>
<evidence type="ECO:0000313" key="7">
    <source>
        <dbReference type="Proteomes" id="UP000245938"/>
    </source>
</evidence>
<keyword evidence="5" id="KW-0460">Magnesium</keyword>
<name>A0A2U3AM27_9BACL</name>
<comment type="similarity">
    <text evidence="1 5">Belongs to the 5-formyltetrahydrofolate cyclo-ligase family.</text>
</comment>
<reference evidence="6 7" key="1">
    <citation type="submission" date="2018-05" db="EMBL/GenBank/DDBJ databases">
        <title>Kurthia sibirica genome sequence.</title>
        <authorList>
            <person name="Maclea K.S."/>
            <person name="Goen A.E."/>
        </authorList>
    </citation>
    <scope>NUCLEOTIDE SEQUENCE [LARGE SCALE GENOMIC DNA]</scope>
    <source>
        <strain evidence="6 7">ATCC 49154</strain>
    </source>
</reference>
<dbReference type="GO" id="GO:0030272">
    <property type="term" value="F:5-formyltetrahydrofolate cyclo-ligase activity"/>
    <property type="evidence" value="ECO:0007669"/>
    <property type="project" value="UniProtKB-EC"/>
</dbReference>
<dbReference type="Gene3D" id="3.40.50.10420">
    <property type="entry name" value="NagB/RpiA/CoA transferase-like"/>
    <property type="match status" value="1"/>
</dbReference>
<dbReference type="RefSeq" id="WP_109305906.1">
    <property type="nucleotide sequence ID" value="NZ_BJUF01000017.1"/>
</dbReference>
<keyword evidence="3 4" id="KW-0067">ATP-binding</keyword>
<protein>
    <recommendedName>
        <fullName evidence="5">5-formyltetrahydrofolate cyclo-ligase</fullName>
        <ecNumber evidence="5">6.3.3.2</ecNumber>
    </recommendedName>
</protein>
<evidence type="ECO:0000256" key="2">
    <source>
        <dbReference type="ARBA" id="ARBA00022741"/>
    </source>
</evidence>
<feature type="binding site" evidence="4">
    <location>
        <begin position="3"/>
        <end position="7"/>
    </location>
    <ligand>
        <name>ATP</name>
        <dbReference type="ChEBI" id="CHEBI:30616"/>
    </ligand>
</feature>
<evidence type="ECO:0000313" key="6">
    <source>
        <dbReference type="EMBL" id="PWI25547.1"/>
    </source>
</evidence>
<feature type="binding site" evidence="4">
    <location>
        <position position="49"/>
    </location>
    <ligand>
        <name>substrate</name>
    </ligand>
</feature>
<keyword evidence="5" id="KW-0479">Metal-binding</keyword>
<dbReference type="Pfam" id="PF01812">
    <property type="entry name" value="5-FTHF_cyc-lig"/>
    <property type="match status" value="1"/>
</dbReference>
<dbReference type="EMBL" id="QFVR01000008">
    <property type="protein sequence ID" value="PWI25547.1"/>
    <property type="molecule type" value="Genomic_DNA"/>
</dbReference>
<dbReference type="EC" id="6.3.3.2" evidence="5"/>
<dbReference type="GO" id="GO:0009396">
    <property type="term" value="P:folic acid-containing compound biosynthetic process"/>
    <property type="evidence" value="ECO:0007669"/>
    <property type="project" value="TreeGrafter"/>
</dbReference>
<evidence type="ECO:0000256" key="4">
    <source>
        <dbReference type="PIRSR" id="PIRSR006806-1"/>
    </source>
</evidence>
<comment type="catalytic activity">
    <reaction evidence="5">
        <text>(6S)-5-formyl-5,6,7,8-tetrahydrofolate + ATP = (6R)-5,10-methenyltetrahydrofolate + ADP + phosphate</text>
        <dbReference type="Rhea" id="RHEA:10488"/>
        <dbReference type="ChEBI" id="CHEBI:30616"/>
        <dbReference type="ChEBI" id="CHEBI:43474"/>
        <dbReference type="ChEBI" id="CHEBI:57455"/>
        <dbReference type="ChEBI" id="CHEBI:57457"/>
        <dbReference type="ChEBI" id="CHEBI:456216"/>
        <dbReference type="EC" id="6.3.3.2"/>
    </reaction>
</comment>
<feature type="binding site" evidence="4">
    <location>
        <position position="54"/>
    </location>
    <ligand>
        <name>substrate</name>
    </ligand>
</feature>
<dbReference type="SUPFAM" id="SSF100950">
    <property type="entry name" value="NagB/RpiA/CoA transferase-like"/>
    <property type="match status" value="1"/>
</dbReference>
<dbReference type="GO" id="GO:0005524">
    <property type="term" value="F:ATP binding"/>
    <property type="evidence" value="ECO:0007669"/>
    <property type="project" value="UniProtKB-KW"/>
</dbReference>
<evidence type="ECO:0000256" key="3">
    <source>
        <dbReference type="ARBA" id="ARBA00022840"/>
    </source>
</evidence>
<evidence type="ECO:0000256" key="1">
    <source>
        <dbReference type="ARBA" id="ARBA00010638"/>
    </source>
</evidence>
<dbReference type="InterPro" id="IPR037171">
    <property type="entry name" value="NagB/RpiA_transferase-like"/>
</dbReference>
<dbReference type="NCBIfam" id="TIGR02727">
    <property type="entry name" value="MTHFS_bact"/>
    <property type="match status" value="1"/>
</dbReference>
<dbReference type="Proteomes" id="UP000245938">
    <property type="component" value="Unassembled WGS sequence"/>
</dbReference>
<dbReference type="GO" id="GO:0035999">
    <property type="term" value="P:tetrahydrofolate interconversion"/>
    <property type="evidence" value="ECO:0007669"/>
    <property type="project" value="TreeGrafter"/>
</dbReference>